<name>A0A0A9AH66_ARUDO</name>
<evidence type="ECO:0000256" key="1">
    <source>
        <dbReference type="SAM" id="MobiDB-lite"/>
    </source>
</evidence>
<dbReference type="EMBL" id="GBRH01249600">
    <property type="protein sequence ID" value="JAD48295.1"/>
    <property type="molecule type" value="Transcribed_RNA"/>
</dbReference>
<feature type="compositionally biased region" description="Low complexity" evidence="1">
    <location>
        <begin position="62"/>
        <end position="74"/>
    </location>
</feature>
<reference evidence="2" key="2">
    <citation type="journal article" date="2015" name="Data Brief">
        <title>Shoot transcriptome of the giant reed, Arundo donax.</title>
        <authorList>
            <person name="Barrero R.A."/>
            <person name="Guerrero F.D."/>
            <person name="Moolhuijzen P."/>
            <person name="Goolsby J.A."/>
            <person name="Tidwell J."/>
            <person name="Bellgard S.E."/>
            <person name="Bellgard M.I."/>
        </authorList>
    </citation>
    <scope>NUCLEOTIDE SEQUENCE</scope>
    <source>
        <tissue evidence="2">Shoot tissue taken approximately 20 cm above the soil surface</tissue>
    </source>
</reference>
<organism evidence="2">
    <name type="scientific">Arundo donax</name>
    <name type="common">Giant reed</name>
    <name type="synonym">Donax arundinaceus</name>
    <dbReference type="NCBI Taxonomy" id="35708"/>
    <lineage>
        <taxon>Eukaryota</taxon>
        <taxon>Viridiplantae</taxon>
        <taxon>Streptophyta</taxon>
        <taxon>Embryophyta</taxon>
        <taxon>Tracheophyta</taxon>
        <taxon>Spermatophyta</taxon>
        <taxon>Magnoliopsida</taxon>
        <taxon>Liliopsida</taxon>
        <taxon>Poales</taxon>
        <taxon>Poaceae</taxon>
        <taxon>PACMAD clade</taxon>
        <taxon>Arundinoideae</taxon>
        <taxon>Arundineae</taxon>
        <taxon>Arundo</taxon>
    </lineage>
</organism>
<feature type="compositionally biased region" description="Basic residues" evidence="1">
    <location>
        <begin position="51"/>
        <end position="60"/>
    </location>
</feature>
<evidence type="ECO:0000313" key="2">
    <source>
        <dbReference type="EMBL" id="JAD48295.1"/>
    </source>
</evidence>
<accession>A0A0A9AH66</accession>
<dbReference type="AlphaFoldDB" id="A0A0A9AH66"/>
<sequence length="74" mass="7875">MWATGMARCGAGEAVVPLQARWVGSVEAVTRCAHREGESRGAAAARVLARPQHRRSRASGKRSLSTTRLRGSSS</sequence>
<proteinExistence type="predicted"/>
<feature type="region of interest" description="Disordered" evidence="1">
    <location>
        <begin position="35"/>
        <end position="74"/>
    </location>
</feature>
<reference evidence="2" key="1">
    <citation type="submission" date="2014-09" db="EMBL/GenBank/DDBJ databases">
        <authorList>
            <person name="Magalhaes I.L.F."/>
            <person name="Oliveira U."/>
            <person name="Santos F.R."/>
            <person name="Vidigal T.H.D.A."/>
            <person name="Brescovit A.D."/>
            <person name="Santos A.J."/>
        </authorList>
    </citation>
    <scope>NUCLEOTIDE SEQUENCE</scope>
    <source>
        <tissue evidence="2">Shoot tissue taken approximately 20 cm above the soil surface</tissue>
    </source>
</reference>
<protein>
    <submittedName>
        <fullName evidence="2">Uncharacterized protein</fullName>
    </submittedName>
</protein>